<feature type="compositionally biased region" description="Low complexity" evidence="1">
    <location>
        <begin position="487"/>
        <end position="502"/>
    </location>
</feature>
<dbReference type="InterPro" id="IPR056004">
    <property type="entry name" value="DUF7582"/>
</dbReference>
<evidence type="ECO:0000259" key="2">
    <source>
        <dbReference type="Pfam" id="PF24483"/>
    </source>
</evidence>
<dbReference type="Proteomes" id="UP001583172">
    <property type="component" value="Unassembled WGS sequence"/>
</dbReference>
<feature type="compositionally biased region" description="Pro residues" evidence="1">
    <location>
        <begin position="379"/>
        <end position="390"/>
    </location>
</feature>
<accession>A0ABR3VLH3</accession>
<dbReference type="EMBL" id="JAZGSY010000034">
    <property type="protein sequence ID" value="KAL1842745.1"/>
    <property type="molecule type" value="Genomic_DNA"/>
</dbReference>
<evidence type="ECO:0000256" key="1">
    <source>
        <dbReference type="SAM" id="MobiDB-lite"/>
    </source>
</evidence>
<proteinExistence type="predicted"/>
<evidence type="ECO:0000313" key="4">
    <source>
        <dbReference type="Proteomes" id="UP001583172"/>
    </source>
</evidence>
<sequence>MSPSPCLKARISSPLEAGSGLAFSDQLPGHVEEALHYVSKRLGRKSRHLTLLVVRRDYQLPTSPVASPTFTPSPRVIPAASLPLRINTPAPSRLQTLKQLVRPSHSGEGQVKERIVHAHLDHRRNGTVSPAFSEASVFSASTVSSRSTATDSPSIHRTRWPGSPTANGSVPVTPATPFTPFSAMSSVSGTTGLSSLVSRFGPALTPARFGTKLIYSHPLDPREEKSLRQAFDKAAKKYHLDPSFWFPEPVLASALGLPVDLVLKSVAQNEALFTSDRLTLLSLDHLYTFRTALQAYARSKVVSRLEDAVDELRRLFLASGRRALRKSALLAAYRWLDPVSDDALADVCPWPLSGGGGVDSSVAVTKQPPGAAQRQVVVVPPPVETPPRPQPEPRAETPVHANHLISVLDKEMMLLPDVDDVVLDDDSSDLDAIEAWYREIERQQKELEQDQKLQQQQQEQQQQSQPQQQEQSQQDVFPTVEMHPLRSNPATTNPSSTAAAIIPPRPETPAPPPPTTATYRDRPWEKKHLVEPDLDEMRRTTPKLRPAPPRRGLGQQ</sequence>
<name>A0ABR3VLH3_HUMIN</name>
<feature type="compositionally biased region" description="Basic and acidic residues" evidence="1">
    <location>
        <begin position="519"/>
        <end position="539"/>
    </location>
</feature>
<dbReference type="Pfam" id="PF24483">
    <property type="entry name" value="DUF7582"/>
    <property type="match status" value="1"/>
</dbReference>
<dbReference type="PANTHER" id="PTHR14312">
    <property type="entry name" value="CREB/ATF BZIP TRANSCRIPTION FACTOR"/>
    <property type="match status" value="1"/>
</dbReference>
<comment type="caution">
    <text evidence="3">The sequence shown here is derived from an EMBL/GenBank/DDBJ whole genome shotgun (WGS) entry which is preliminary data.</text>
</comment>
<feature type="compositionally biased region" description="Low complexity" evidence="1">
    <location>
        <begin position="452"/>
        <end position="475"/>
    </location>
</feature>
<feature type="domain" description="DUF7582" evidence="2">
    <location>
        <begin position="196"/>
        <end position="347"/>
    </location>
</feature>
<feature type="region of interest" description="Disordered" evidence="1">
    <location>
        <begin position="146"/>
        <end position="171"/>
    </location>
</feature>
<feature type="compositionally biased region" description="Low complexity" evidence="1">
    <location>
        <begin position="368"/>
        <end position="378"/>
    </location>
</feature>
<protein>
    <recommendedName>
        <fullName evidence="2">DUF7582 domain-containing protein</fullName>
    </recommendedName>
</protein>
<keyword evidence="4" id="KW-1185">Reference proteome</keyword>
<gene>
    <name evidence="3" type="ORF">VTJ49DRAFT_4383</name>
</gene>
<feature type="region of interest" description="Disordered" evidence="1">
    <location>
        <begin position="368"/>
        <end position="399"/>
    </location>
</feature>
<feature type="region of interest" description="Disordered" evidence="1">
    <location>
        <begin position="448"/>
        <end position="556"/>
    </location>
</feature>
<organism evidence="3 4">
    <name type="scientific">Humicola insolens</name>
    <name type="common">Soft-rot fungus</name>
    <dbReference type="NCBI Taxonomy" id="85995"/>
    <lineage>
        <taxon>Eukaryota</taxon>
        <taxon>Fungi</taxon>
        <taxon>Dikarya</taxon>
        <taxon>Ascomycota</taxon>
        <taxon>Pezizomycotina</taxon>
        <taxon>Sordariomycetes</taxon>
        <taxon>Sordariomycetidae</taxon>
        <taxon>Sordariales</taxon>
        <taxon>Chaetomiaceae</taxon>
        <taxon>Mycothermus</taxon>
    </lineage>
</organism>
<evidence type="ECO:0000313" key="3">
    <source>
        <dbReference type="EMBL" id="KAL1842745.1"/>
    </source>
</evidence>
<feature type="compositionally biased region" description="Pro residues" evidence="1">
    <location>
        <begin position="503"/>
        <end position="515"/>
    </location>
</feature>
<reference evidence="3 4" key="1">
    <citation type="journal article" date="2024" name="Commun. Biol.">
        <title>Comparative genomic analysis of thermophilic fungi reveals convergent evolutionary adaptations and gene losses.</title>
        <authorList>
            <person name="Steindorff A.S."/>
            <person name="Aguilar-Pontes M.V."/>
            <person name="Robinson A.J."/>
            <person name="Andreopoulos B."/>
            <person name="LaButti K."/>
            <person name="Kuo A."/>
            <person name="Mondo S."/>
            <person name="Riley R."/>
            <person name="Otillar R."/>
            <person name="Haridas S."/>
            <person name="Lipzen A."/>
            <person name="Grimwood J."/>
            <person name="Schmutz J."/>
            <person name="Clum A."/>
            <person name="Reid I.D."/>
            <person name="Moisan M.C."/>
            <person name="Butler G."/>
            <person name="Nguyen T.T.M."/>
            <person name="Dewar K."/>
            <person name="Conant G."/>
            <person name="Drula E."/>
            <person name="Henrissat B."/>
            <person name="Hansel C."/>
            <person name="Singer S."/>
            <person name="Hutchinson M.I."/>
            <person name="de Vries R.P."/>
            <person name="Natvig D.O."/>
            <person name="Powell A.J."/>
            <person name="Tsang A."/>
            <person name="Grigoriev I.V."/>
        </authorList>
    </citation>
    <scope>NUCLEOTIDE SEQUENCE [LARGE SCALE GENOMIC DNA]</scope>
    <source>
        <strain evidence="3 4">CBS 620.91</strain>
    </source>
</reference>
<dbReference type="PANTHER" id="PTHR14312:SF1">
    <property type="entry name" value="BASIC-LEUCINE ZIPPER TRANSCRIPTION FACTOR A"/>
    <property type="match status" value="1"/>
</dbReference>